<keyword evidence="3" id="KW-1185">Reference proteome</keyword>
<keyword evidence="1" id="KW-0472">Membrane</keyword>
<keyword evidence="2" id="KW-0378">Hydrolase</keyword>
<dbReference type="AlphaFoldDB" id="A0A840Y431"/>
<keyword evidence="1" id="KW-1133">Transmembrane helix</keyword>
<dbReference type="Proteomes" id="UP000580654">
    <property type="component" value="Unassembled WGS sequence"/>
</dbReference>
<dbReference type="GO" id="GO:0006508">
    <property type="term" value="P:proteolysis"/>
    <property type="evidence" value="ECO:0007669"/>
    <property type="project" value="UniProtKB-KW"/>
</dbReference>
<sequence>MGSALRAAAWLLLAPLLYLVRGPARVLLAVMGFLGIVCAFAGLLGIRSALDAGQPLWEPLGMIWGGGAVGMLCLGLRARISRMWNDYD</sequence>
<proteinExistence type="predicted"/>
<keyword evidence="1" id="KW-0812">Transmembrane</keyword>
<evidence type="ECO:0000313" key="2">
    <source>
        <dbReference type="EMBL" id="MBB5695888.1"/>
    </source>
</evidence>
<reference evidence="2 3" key="1">
    <citation type="submission" date="2020-08" db="EMBL/GenBank/DDBJ databases">
        <title>Genomic Encyclopedia of Type Strains, Phase IV (KMG-IV): sequencing the most valuable type-strain genomes for metagenomic binning, comparative biology and taxonomic classification.</title>
        <authorList>
            <person name="Goeker M."/>
        </authorList>
    </citation>
    <scope>NUCLEOTIDE SEQUENCE [LARGE SCALE GENOMIC DNA]</scope>
    <source>
        <strain evidence="2 3">DSM 25622</strain>
    </source>
</reference>
<comment type="caution">
    <text evidence="2">The sequence shown here is derived from an EMBL/GenBank/DDBJ whole genome shotgun (WGS) entry which is preliminary data.</text>
</comment>
<evidence type="ECO:0000256" key="1">
    <source>
        <dbReference type="SAM" id="Phobius"/>
    </source>
</evidence>
<dbReference type="EMBL" id="JACIJD010000025">
    <property type="protein sequence ID" value="MBB5695888.1"/>
    <property type="molecule type" value="Genomic_DNA"/>
</dbReference>
<feature type="transmembrane region" description="Helical" evidence="1">
    <location>
        <begin position="62"/>
        <end position="80"/>
    </location>
</feature>
<organism evidence="2 3">
    <name type="scientific">Muricoccus pecuniae</name>
    <dbReference type="NCBI Taxonomy" id="693023"/>
    <lineage>
        <taxon>Bacteria</taxon>
        <taxon>Pseudomonadati</taxon>
        <taxon>Pseudomonadota</taxon>
        <taxon>Alphaproteobacteria</taxon>
        <taxon>Acetobacterales</taxon>
        <taxon>Roseomonadaceae</taxon>
        <taxon>Muricoccus</taxon>
    </lineage>
</organism>
<name>A0A840Y431_9PROT</name>
<gene>
    <name evidence="2" type="ORF">FHS87_003956</name>
</gene>
<keyword evidence="2" id="KW-0645">Protease</keyword>
<protein>
    <submittedName>
        <fullName evidence="2">Membrane protease YdiL (CAAX protease family)</fullName>
    </submittedName>
</protein>
<feature type="transmembrane region" description="Helical" evidence="1">
    <location>
        <begin position="29"/>
        <end position="50"/>
    </location>
</feature>
<evidence type="ECO:0000313" key="3">
    <source>
        <dbReference type="Proteomes" id="UP000580654"/>
    </source>
</evidence>
<dbReference type="GO" id="GO:0008233">
    <property type="term" value="F:peptidase activity"/>
    <property type="evidence" value="ECO:0007669"/>
    <property type="project" value="UniProtKB-KW"/>
</dbReference>
<dbReference type="RefSeq" id="WP_139323398.1">
    <property type="nucleotide sequence ID" value="NZ_JACIJD010000025.1"/>
</dbReference>
<accession>A0A840Y431</accession>